<dbReference type="AlphaFoldDB" id="A0A0A9F9N9"/>
<accession>A0A0A9F9N9</accession>
<reference evidence="1" key="2">
    <citation type="journal article" date="2015" name="Data Brief">
        <title>Shoot transcriptome of the giant reed, Arundo donax.</title>
        <authorList>
            <person name="Barrero R.A."/>
            <person name="Guerrero F.D."/>
            <person name="Moolhuijzen P."/>
            <person name="Goolsby J.A."/>
            <person name="Tidwell J."/>
            <person name="Bellgard S.E."/>
            <person name="Bellgard M.I."/>
        </authorList>
    </citation>
    <scope>NUCLEOTIDE SEQUENCE</scope>
    <source>
        <tissue evidence="1">Shoot tissue taken approximately 20 cm above the soil surface</tissue>
    </source>
</reference>
<organism evidence="1">
    <name type="scientific">Arundo donax</name>
    <name type="common">Giant reed</name>
    <name type="synonym">Donax arundinaceus</name>
    <dbReference type="NCBI Taxonomy" id="35708"/>
    <lineage>
        <taxon>Eukaryota</taxon>
        <taxon>Viridiplantae</taxon>
        <taxon>Streptophyta</taxon>
        <taxon>Embryophyta</taxon>
        <taxon>Tracheophyta</taxon>
        <taxon>Spermatophyta</taxon>
        <taxon>Magnoliopsida</taxon>
        <taxon>Liliopsida</taxon>
        <taxon>Poales</taxon>
        <taxon>Poaceae</taxon>
        <taxon>PACMAD clade</taxon>
        <taxon>Arundinoideae</taxon>
        <taxon>Arundineae</taxon>
        <taxon>Arundo</taxon>
    </lineage>
</organism>
<reference evidence="1" key="1">
    <citation type="submission" date="2014-09" db="EMBL/GenBank/DDBJ databases">
        <authorList>
            <person name="Magalhaes I.L.F."/>
            <person name="Oliveira U."/>
            <person name="Santos F.R."/>
            <person name="Vidigal T.H.D.A."/>
            <person name="Brescovit A.D."/>
            <person name="Santos A.J."/>
        </authorList>
    </citation>
    <scope>NUCLEOTIDE SEQUENCE</scope>
    <source>
        <tissue evidence="1">Shoot tissue taken approximately 20 cm above the soil surface</tissue>
    </source>
</reference>
<dbReference type="EMBL" id="GBRH01189967">
    <property type="protein sequence ID" value="JAE07929.1"/>
    <property type="molecule type" value="Transcribed_RNA"/>
</dbReference>
<sequence length="31" mass="3683">MVQTRWRTGQWRYRSGPAVQRTASEGCAWWA</sequence>
<name>A0A0A9F9N9_ARUDO</name>
<protein>
    <submittedName>
        <fullName evidence="1">Uncharacterized protein</fullName>
    </submittedName>
</protein>
<evidence type="ECO:0000313" key="1">
    <source>
        <dbReference type="EMBL" id="JAE07929.1"/>
    </source>
</evidence>
<proteinExistence type="predicted"/>